<protein>
    <submittedName>
        <fullName evidence="1">Uncharacterized protein</fullName>
    </submittedName>
</protein>
<reference evidence="1 2" key="1">
    <citation type="submission" date="2017-09" db="EMBL/GenBank/DDBJ databases">
        <title>Genome sequence and analysis of a bacteriophage of Lactobacillus brevis.</title>
        <authorList>
            <person name="Yu M."/>
            <person name="Qi R."/>
            <person name="Jiang X."/>
            <person name="Tang T."/>
            <person name="Qiao X."/>
            <person name="Jiang Y."/>
            <person name="Tang L."/>
            <person name="Wang L."/>
            <person name="Xu Y."/>
            <person name="Li Y."/>
        </authorList>
    </citation>
    <scope>NUCLEOTIDE SEQUENCE [LARGE SCALE GENOMIC DNA]</scope>
</reference>
<accession>A0A2Z2UAT2</accession>
<keyword evidence="2" id="KW-1185">Reference proteome</keyword>
<evidence type="ECO:0000313" key="2">
    <source>
        <dbReference type="Proteomes" id="UP000260452"/>
    </source>
</evidence>
<proteinExistence type="predicted"/>
<organism evidence="1 2">
    <name type="scientific">Lactobacillus phage Lb</name>
    <dbReference type="NCBI Taxonomy" id="2048517"/>
    <lineage>
        <taxon>Viruses</taxon>
        <taxon>Duplodnaviria</taxon>
        <taxon>Heunggongvirae</taxon>
        <taxon>Uroviricota</taxon>
        <taxon>Caudoviricetes</taxon>
        <taxon>Heilongjiangvirus</taxon>
        <taxon>Heilongjiangvirus Lb</taxon>
    </lineage>
</organism>
<name>A0A2Z2UAT2_9CAUD</name>
<gene>
    <name evidence="1" type="ORF">Lb_13</name>
</gene>
<sequence>MNFQNFGNFGFMNDMLAEDLTITIPGHDTGDSDELGRPIMAPDTVKKVHEPIVNSTNPNMTYTPELGGQLSVGTLYWLSGLVGCPKGTKVQRASGAIYEVTNHGDDFAAGRVYYQLKEVGTDE</sequence>
<evidence type="ECO:0000313" key="1">
    <source>
        <dbReference type="EMBL" id="ATN94177.1"/>
    </source>
</evidence>
<dbReference type="EMBL" id="MG020111">
    <property type="protein sequence ID" value="ATN94177.1"/>
    <property type="molecule type" value="Genomic_DNA"/>
</dbReference>
<dbReference type="Proteomes" id="UP000260452">
    <property type="component" value="Genome"/>
</dbReference>